<dbReference type="Pfam" id="PF13377">
    <property type="entry name" value="Peripla_BP_3"/>
    <property type="match status" value="1"/>
</dbReference>
<dbReference type="InterPro" id="IPR000843">
    <property type="entry name" value="HTH_LacI"/>
</dbReference>
<dbReference type="RefSeq" id="WP_218324047.1">
    <property type="nucleotide sequence ID" value="NZ_JAEEGC010000248.1"/>
</dbReference>
<dbReference type="CDD" id="cd01392">
    <property type="entry name" value="HTH_LacI"/>
    <property type="match status" value="1"/>
</dbReference>
<feature type="domain" description="HTH lacI-type" evidence="1">
    <location>
        <begin position="2"/>
        <end position="58"/>
    </location>
</feature>
<comment type="caution">
    <text evidence="2">The sequence shown here is derived from an EMBL/GenBank/DDBJ whole genome shotgun (WGS) entry which is preliminary data.</text>
</comment>
<dbReference type="PROSITE" id="PS00356">
    <property type="entry name" value="HTH_LACI_1"/>
    <property type="match status" value="1"/>
</dbReference>
<reference evidence="2" key="1">
    <citation type="submission" date="2020-12" db="EMBL/GenBank/DDBJ databases">
        <title>Clostridium thailandense sp. nov., a novel acetogenic bacterium isolated from peat land soil in Thailand.</title>
        <authorList>
            <person name="Chaikitkaew S."/>
            <person name="Birkeland N.K."/>
        </authorList>
    </citation>
    <scope>NUCLEOTIDE SEQUENCE</scope>
    <source>
        <strain evidence="2">PL3</strain>
    </source>
</reference>
<accession>A0A949U0B3</accession>
<dbReference type="PANTHER" id="PTHR30146">
    <property type="entry name" value="LACI-RELATED TRANSCRIPTIONAL REPRESSOR"/>
    <property type="match status" value="1"/>
</dbReference>
<proteinExistence type="predicted"/>
<evidence type="ECO:0000259" key="1">
    <source>
        <dbReference type="PROSITE" id="PS50932"/>
    </source>
</evidence>
<evidence type="ECO:0000313" key="2">
    <source>
        <dbReference type="EMBL" id="MBV7276971.1"/>
    </source>
</evidence>
<dbReference type="AlphaFoldDB" id="A0A949U0B3"/>
<sequence>MATIKDIASKAEVSIATVSRVLNFDETINVSEKTKKRIFEIAEELDYVTPRERKNKKQEYINIGIVHWYSDKEELEDPYYLSIRLGIEKRCENEHIHFTRINKGDKYDSFENFDGIVAIGKFGDIDIEKFSKLTNNIVFVDSSPNEDKYDSVVVDFRKAVNNALDYLTSLGHKEIIYIGGEEYIDNGKMKVKDYREETYIEYMKNIKNYDRSNVFLGSFTHADGYRLMREALIRRKAQSAFFISSDSMAIGAYKAAIEAGLNIPGDISIVGFNDISTAKYIVPALSTVKVYTDFMGESAVDLLLERMKNGRTICKKVIIPTRLMIRESCKPVIE</sequence>
<dbReference type="SMART" id="SM00354">
    <property type="entry name" value="HTH_LACI"/>
    <property type="match status" value="1"/>
</dbReference>
<dbReference type="GO" id="GO:0000976">
    <property type="term" value="F:transcription cis-regulatory region binding"/>
    <property type="evidence" value="ECO:0007669"/>
    <property type="project" value="TreeGrafter"/>
</dbReference>
<dbReference type="Proteomes" id="UP000694308">
    <property type="component" value="Unassembled WGS sequence"/>
</dbReference>
<dbReference type="EMBL" id="JAEEGC010000248">
    <property type="protein sequence ID" value="MBV7276971.1"/>
    <property type="molecule type" value="Genomic_DNA"/>
</dbReference>
<dbReference type="CDD" id="cd01544">
    <property type="entry name" value="PBP1_GalR"/>
    <property type="match status" value="1"/>
</dbReference>
<evidence type="ECO:0000313" key="3">
    <source>
        <dbReference type="Proteomes" id="UP000694308"/>
    </source>
</evidence>
<dbReference type="PROSITE" id="PS50932">
    <property type="entry name" value="HTH_LACI_2"/>
    <property type="match status" value="1"/>
</dbReference>
<name>A0A949U0B3_9CLOT</name>
<keyword evidence="3" id="KW-1185">Reference proteome</keyword>
<keyword evidence="2" id="KW-0238">DNA-binding</keyword>
<gene>
    <name evidence="2" type="ORF">I6U48_29320</name>
</gene>
<dbReference type="InterPro" id="IPR046335">
    <property type="entry name" value="LacI/GalR-like_sensor"/>
</dbReference>
<protein>
    <submittedName>
        <fullName evidence="2">LacI family DNA-binding transcriptional regulator</fullName>
    </submittedName>
</protein>
<organism evidence="2 3">
    <name type="scientific">Clostridium thailandense</name>
    <dbReference type="NCBI Taxonomy" id="2794346"/>
    <lineage>
        <taxon>Bacteria</taxon>
        <taxon>Bacillati</taxon>
        <taxon>Bacillota</taxon>
        <taxon>Clostridia</taxon>
        <taxon>Eubacteriales</taxon>
        <taxon>Clostridiaceae</taxon>
        <taxon>Clostridium</taxon>
    </lineage>
</organism>
<dbReference type="PANTHER" id="PTHR30146:SF149">
    <property type="entry name" value="HTH-TYPE TRANSCRIPTIONAL REGULATOR EBGR"/>
    <property type="match status" value="1"/>
</dbReference>
<dbReference type="Pfam" id="PF00356">
    <property type="entry name" value="LacI"/>
    <property type="match status" value="1"/>
</dbReference>
<dbReference type="GO" id="GO:0003700">
    <property type="term" value="F:DNA-binding transcription factor activity"/>
    <property type="evidence" value="ECO:0007669"/>
    <property type="project" value="TreeGrafter"/>
</dbReference>